<feature type="region of interest" description="Disordered" evidence="5">
    <location>
        <begin position="270"/>
        <end position="350"/>
    </location>
</feature>
<organism evidence="6 7">
    <name type="scientific">Chanos chanos</name>
    <name type="common">Milkfish</name>
    <name type="synonym">Mugil chanos</name>
    <dbReference type="NCBI Taxonomy" id="29144"/>
    <lineage>
        <taxon>Eukaryota</taxon>
        <taxon>Metazoa</taxon>
        <taxon>Chordata</taxon>
        <taxon>Craniata</taxon>
        <taxon>Vertebrata</taxon>
        <taxon>Euteleostomi</taxon>
        <taxon>Actinopterygii</taxon>
        <taxon>Neopterygii</taxon>
        <taxon>Teleostei</taxon>
        <taxon>Ostariophysi</taxon>
        <taxon>Gonorynchiformes</taxon>
        <taxon>Chanidae</taxon>
        <taxon>Chanos</taxon>
    </lineage>
</organism>
<evidence type="ECO:0000256" key="1">
    <source>
        <dbReference type="ARBA" id="ARBA00004173"/>
    </source>
</evidence>
<name>A0A6J2WHH2_CHACN</name>
<evidence type="ECO:0000256" key="4">
    <source>
        <dbReference type="RuleBase" id="RU369053"/>
    </source>
</evidence>
<dbReference type="GeneID" id="115823290"/>
<dbReference type="GO" id="GO:0005739">
    <property type="term" value="C:mitochondrion"/>
    <property type="evidence" value="ECO:0007669"/>
    <property type="project" value="UniProtKB-SubCell"/>
</dbReference>
<comment type="subcellular location">
    <subcellularLocation>
        <location evidence="1 4">Mitochondrion</location>
    </subcellularLocation>
</comment>
<evidence type="ECO:0000313" key="6">
    <source>
        <dbReference type="Proteomes" id="UP000504632"/>
    </source>
</evidence>
<comment type="function">
    <text evidence="4">Plays a role in mitochondrial aerobic respiration. Regulates mitochondrial organization and fission.</text>
</comment>
<dbReference type="AlphaFoldDB" id="A0A6J2WHH2"/>
<dbReference type="CTD" id="113115"/>
<feature type="compositionally biased region" description="Basic and acidic residues" evidence="5">
    <location>
        <begin position="230"/>
        <end position="243"/>
    </location>
</feature>
<dbReference type="InParanoid" id="A0A6J2WHH2"/>
<proteinExistence type="inferred from homology"/>
<dbReference type="PANTHER" id="PTHR14215">
    <property type="entry name" value="PROTEIN OF UNKNOWN FUNCTION DUF729"/>
    <property type="match status" value="1"/>
</dbReference>
<dbReference type="InterPro" id="IPR007972">
    <property type="entry name" value="Mtfr1"/>
</dbReference>
<comment type="similarity">
    <text evidence="2 4">Belongs to the MTFR1 family.</text>
</comment>
<keyword evidence="3 4" id="KW-0496">Mitochondrion</keyword>
<evidence type="ECO:0000256" key="5">
    <source>
        <dbReference type="SAM" id="MobiDB-lite"/>
    </source>
</evidence>
<dbReference type="OrthoDB" id="2133332at2759"/>
<evidence type="ECO:0000313" key="7">
    <source>
        <dbReference type="RefSeq" id="XP_030643192.1"/>
    </source>
</evidence>
<protein>
    <recommendedName>
        <fullName evidence="4">Mitochondrial fission regulator</fullName>
    </recommendedName>
</protein>
<gene>
    <name evidence="7" type="primary">mtfr2</name>
</gene>
<dbReference type="PANTHER" id="PTHR14215:SF2">
    <property type="entry name" value="MITOCHONDRIAL FISSION REGULATOR 2"/>
    <property type="match status" value="1"/>
</dbReference>
<keyword evidence="6" id="KW-1185">Reference proteome</keyword>
<dbReference type="FunCoup" id="A0A6J2WHH2">
    <property type="interactions" value="496"/>
</dbReference>
<sequence>MSLLEDIVDLLRYVLEYFGVPTDMLVPVWDSPLCGQYRSIVRMIGTNLPLSPNPRVFFQIPLQTSKRHGHIDVSLETPAIPSLADVLWLAEDEGESFAKFRNALPFKRNTVPQGFMTPPVHPGGSASVIMPVQQGARVTGQRSHPEALQKITALEAELMRLRAQIAMIVTSSSGPSTLPCDPGTPCSVPLSAPALTSTPVCPPPPPPPLPPPLPPAAPHGSSDISVLEVIKQRREGRAERPKQGEPSAGTVPAAVPSMLEVLKDLNQVRLRATERSPGGTPVRKRRSKGNVCPSDPAALIAEALKRKFSHRQQDDSFDKENRSAEPSPFSSPDTPRISHHTRRSQGRMHL</sequence>
<feature type="compositionally biased region" description="Pro residues" evidence="5">
    <location>
        <begin position="200"/>
        <end position="217"/>
    </location>
</feature>
<dbReference type="Proteomes" id="UP000504632">
    <property type="component" value="Chromosome 10"/>
</dbReference>
<reference evidence="7" key="1">
    <citation type="submission" date="2025-08" db="UniProtKB">
        <authorList>
            <consortium name="RefSeq"/>
        </authorList>
    </citation>
    <scope>IDENTIFICATION</scope>
</reference>
<accession>A0A6J2WHH2</accession>
<dbReference type="GO" id="GO:0009060">
    <property type="term" value="P:aerobic respiration"/>
    <property type="evidence" value="ECO:0007669"/>
    <property type="project" value="UniProtKB-UniRule"/>
</dbReference>
<evidence type="ECO:0000256" key="2">
    <source>
        <dbReference type="ARBA" id="ARBA00005807"/>
    </source>
</evidence>
<dbReference type="RefSeq" id="XP_030643192.1">
    <property type="nucleotide sequence ID" value="XM_030787332.1"/>
</dbReference>
<feature type="region of interest" description="Disordered" evidence="5">
    <location>
        <begin position="198"/>
        <end position="255"/>
    </location>
</feature>
<feature type="compositionally biased region" description="Basic residues" evidence="5">
    <location>
        <begin position="337"/>
        <end position="350"/>
    </location>
</feature>
<feature type="compositionally biased region" description="Basic and acidic residues" evidence="5">
    <location>
        <begin position="311"/>
        <end position="323"/>
    </location>
</feature>
<evidence type="ECO:0000256" key="3">
    <source>
        <dbReference type="ARBA" id="ARBA00023128"/>
    </source>
</evidence>
<dbReference type="GO" id="GO:0000266">
    <property type="term" value="P:mitochondrial fission"/>
    <property type="evidence" value="ECO:0007669"/>
    <property type="project" value="UniProtKB-UniRule"/>
</dbReference>
<dbReference type="Pfam" id="PF05308">
    <property type="entry name" value="Mito_fiss_reg"/>
    <property type="match status" value="1"/>
</dbReference>